<dbReference type="EMBL" id="CP120678">
    <property type="protein sequence ID" value="WIW71149.1"/>
    <property type="molecule type" value="Genomic_DNA"/>
</dbReference>
<organism evidence="2 3">
    <name type="scientific">Selenobaculum gibii</name>
    <dbReference type="NCBI Taxonomy" id="3054208"/>
    <lineage>
        <taxon>Bacteria</taxon>
        <taxon>Bacillati</taxon>
        <taxon>Bacillota</taxon>
        <taxon>Negativicutes</taxon>
        <taxon>Selenomonadales</taxon>
        <taxon>Selenomonadaceae</taxon>
        <taxon>Selenobaculum</taxon>
    </lineage>
</organism>
<dbReference type="Pfam" id="PF07875">
    <property type="entry name" value="Coat_F"/>
    <property type="match status" value="1"/>
</dbReference>
<keyword evidence="2" id="KW-0946">Virion</keyword>
<keyword evidence="3" id="KW-1185">Reference proteome</keyword>
<feature type="compositionally biased region" description="Low complexity" evidence="1">
    <location>
        <begin position="68"/>
        <end position="79"/>
    </location>
</feature>
<gene>
    <name evidence="2" type="ORF">P3F81_02130</name>
</gene>
<dbReference type="InterPro" id="IPR012851">
    <property type="entry name" value="Spore_coat_CotF-like"/>
</dbReference>
<name>A0A9Y2EVG8_9FIRM</name>
<dbReference type="RefSeq" id="WP_309320581.1">
    <property type="nucleotide sequence ID" value="NZ_CP120678.1"/>
</dbReference>
<dbReference type="KEGG" id="sgbi:P3F81_02130"/>
<dbReference type="CDD" id="cd00657">
    <property type="entry name" value="Ferritin_like"/>
    <property type="match status" value="1"/>
</dbReference>
<dbReference type="InterPro" id="IPR009078">
    <property type="entry name" value="Ferritin-like_SF"/>
</dbReference>
<feature type="region of interest" description="Disordered" evidence="1">
    <location>
        <begin position="60"/>
        <end position="85"/>
    </location>
</feature>
<evidence type="ECO:0000313" key="2">
    <source>
        <dbReference type="EMBL" id="WIW71149.1"/>
    </source>
</evidence>
<keyword evidence="2" id="KW-0167">Capsid protein</keyword>
<proteinExistence type="predicted"/>
<sequence length="159" mass="18062">MLTQKEVNLLTDLKKCEEVCVQKYNKYAQSASSPSLKSLFQQISQKEQQHLNSIDQILNGSVPTMNANSSSSSSNNNSNTLQQPSSQAAYYDNTMNKQNDAYLCSDALTTEKYVSSDYNISIFEFTENNIRDVLNHIQKEEQEHGKAIYDYMAQNGMYN</sequence>
<dbReference type="Proteomes" id="UP001243623">
    <property type="component" value="Chromosome"/>
</dbReference>
<dbReference type="Gene3D" id="1.20.1260.10">
    <property type="match status" value="1"/>
</dbReference>
<dbReference type="InterPro" id="IPR012347">
    <property type="entry name" value="Ferritin-like"/>
</dbReference>
<accession>A0A9Y2EVG8</accession>
<dbReference type="AlphaFoldDB" id="A0A9Y2EVG8"/>
<reference evidence="2" key="1">
    <citation type="submission" date="2023-03" db="EMBL/GenBank/DDBJ databases">
        <title>Selenobaculum gbiensis gen. nov. sp. nov., a new bacterium isolated from the gut microbiota of IBD patient.</title>
        <authorList>
            <person name="Yeo S."/>
            <person name="Park H."/>
            <person name="Huh C.S."/>
        </authorList>
    </citation>
    <scope>NUCLEOTIDE SEQUENCE</scope>
    <source>
        <strain evidence="2">ICN-92133</strain>
    </source>
</reference>
<dbReference type="SUPFAM" id="SSF47240">
    <property type="entry name" value="Ferritin-like"/>
    <property type="match status" value="1"/>
</dbReference>
<evidence type="ECO:0000256" key="1">
    <source>
        <dbReference type="SAM" id="MobiDB-lite"/>
    </source>
</evidence>
<protein>
    <submittedName>
        <fullName evidence="2">Spore coat protein</fullName>
    </submittedName>
</protein>
<evidence type="ECO:0000313" key="3">
    <source>
        <dbReference type="Proteomes" id="UP001243623"/>
    </source>
</evidence>